<protein>
    <submittedName>
        <fullName evidence="2">Ref family recombination enhancement nuclease</fullName>
    </submittedName>
</protein>
<dbReference type="Gene3D" id="3.30.40.190">
    <property type="match status" value="1"/>
</dbReference>
<gene>
    <name evidence="2" type="ORF">VXS06_14520</name>
</gene>
<dbReference type="EMBL" id="JAYXUG010000013">
    <property type="protein sequence ID" value="MEC6832978.1"/>
    <property type="molecule type" value="Genomic_DNA"/>
</dbReference>
<evidence type="ECO:0000313" key="3">
    <source>
        <dbReference type="Proteomes" id="UP001306119"/>
    </source>
</evidence>
<dbReference type="InterPro" id="IPR031875">
    <property type="entry name" value="RecA_dep_nuc"/>
</dbReference>
<evidence type="ECO:0000256" key="1">
    <source>
        <dbReference type="SAM" id="MobiDB-lite"/>
    </source>
</evidence>
<comment type="caution">
    <text evidence="2">The sequence shown here is derived from an EMBL/GenBank/DDBJ whole genome shotgun (WGS) entry which is preliminary data.</text>
</comment>
<organism evidence="2 3">
    <name type="scientific">Photobacterium toruni</name>
    <dbReference type="NCBI Taxonomy" id="1935446"/>
    <lineage>
        <taxon>Bacteria</taxon>
        <taxon>Pseudomonadati</taxon>
        <taxon>Pseudomonadota</taxon>
        <taxon>Gammaproteobacteria</taxon>
        <taxon>Vibrionales</taxon>
        <taxon>Vibrionaceae</taxon>
        <taxon>Photobacterium</taxon>
    </lineage>
</organism>
<dbReference type="Pfam" id="PF16786">
    <property type="entry name" value="RecA_dep_nuc"/>
    <property type="match status" value="1"/>
</dbReference>
<feature type="region of interest" description="Disordered" evidence="1">
    <location>
        <begin position="1"/>
        <end position="37"/>
    </location>
</feature>
<name>A0ABU6LCE8_9GAMM</name>
<reference evidence="2 3" key="1">
    <citation type="submission" date="2024-01" db="EMBL/GenBank/DDBJ databases">
        <title>Active colonisers of the gastrointestinal tract of Atlantic salmon farmed in a warm water region.</title>
        <authorList>
            <person name="Bowman J.P."/>
        </authorList>
    </citation>
    <scope>NUCLEOTIDE SEQUENCE [LARGE SCALE GENOMIC DNA]</scope>
    <source>
        <strain evidence="2 3">S3MW1</strain>
    </source>
</reference>
<keyword evidence="3" id="KW-1185">Reference proteome</keyword>
<dbReference type="RefSeq" id="WP_327775279.1">
    <property type="nucleotide sequence ID" value="NZ_JAYXUG010000013.1"/>
</dbReference>
<dbReference type="Proteomes" id="UP001306119">
    <property type="component" value="Unassembled WGS sequence"/>
</dbReference>
<proteinExistence type="predicted"/>
<evidence type="ECO:0000313" key="2">
    <source>
        <dbReference type="EMBL" id="MEC6832978.1"/>
    </source>
</evidence>
<accession>A0ABU6LCE8</accession>
<sequence>MALTLDEKRKRALEKQKAAQKRALEKQRAKQNDPVEIAKKLEKQRATALRNNEKQRAKLSNPEYRNKLIERSKIKQLKAKKSTSTIRQIKPIKNKGLKGRTPTSLERDVMNKIGSLSCICCLKQGRDNPVISLHHLDGRTKENAHCLVLPLCAGHHDTPVSNDVLMQYPDMVPYHAKGSLGGKAAWRKIHGNEYDLLAECYELAGIVAGGIVITSVFPNQKA</sequence>